<reference evidence="2 3" key="1">
    <citation type="journal article" date="2012" name="Stand. Genomic Sci.">
        <title>Complete genome sequence of Liberibacter crescens BT-1.</title>
        <authorList>
            <person name="Leonard M.T."/>
            <person name="Fagen J.R."/>
            <person name="Davis-Richardson A.G."/>
            <person name="Davis M.J."/>
            <person name="Triplett E.W."/>
        </authorList>
    </citation>
    <scope>NUCLEOTIDE SEQUENCE [LARGE SCALE GENOMIC DNA]</scope>
    <source>
        <strain evidence="2 3">BT-1</strain>
    </source>
</reference>
<feature type="transmembrane region" description="Helical" evidence="1">
    <location>
        <begin position="249"/>
        <end position="268"/>
    </location>
</feature>
<evidence type="ECO:0000313" key="2">
    <source>
        <dbReference type="EMBL" id="AGA64535.1"/>
    </source>
</evidence>
<protein>
    <recommendedName>
        <fullName evidence="4">Transmembrane protein</fullName>
    </recommendedName>
</protein>
<dbReference type="AlphaFoldDB" id="L0EUM9"/>
<feature type="transmembrane region" description="Helical" evidence="1">
    <location>
        <begin position="139"/>
        <end position="161"/>
    </location>
</feature>
<dbReference type="KEGG" id="lcc:B488_05430"/>
<feature type="transmembrane region" description="Helical" evidence="1">
    <location>
        <begin position="107"/>
        <end position="133"/>
    </location>
</feature>
<name>L0EUM9_LIBCB</name>
<gene>
    <name evidence="2" type="ordered locus">B488_05430</name>
</gene>
<sequence>MNFIAPWKEIRFRFNSPTFWKINILATLNGMFFAGLTVCFAVVMHILIRDMTRTINFSFLQEFIVILIFSLFYVGITFQCVVIQTIAFFIPVCLCNFFLNANGWATIVYYTLLILPLMVDPLTFSLALMMFLASLIVGVLYAMIVALLFFFIPVCLCNLFLNTNRWGTIVYYTFFTFLMFYLIYPLRPFLSSMFTVICSVFLPGAILGYTLWRHCLLYYTDLNDDDRERLPIIPSWEVCRPIINVLRNLLMVLLLIPLIVAVIMTPSLSSIKH</sequence>
<keyword evidence="1" id="KW-0472">Membrane</keyword>
<proteinExistence type="predicted"/>
<dbReference type="HOGENOM" id="CLU_1018630_0_0_5"/>
<feature type="transmembrane region" description="Helical" evidence="1">
    <location>
        <begin position="190"/>
        <end position="212"/>
    </location>
</feature>
<keyword evidence="1" id="KW-1133">Transmembrane helix</keyword>
<evidence type="ECO:0000313" key="3">
    <source>
        <dbReference type="Proteomes" id="UP000010799"/>
    </source>
</evidence>
<evidence type="ECO:0008006" key="4">
    <source>
        <dbReference type="Google" id="ProtNLM"/>
    </source>
</evidence>
<dbReference type="Proteomes" id="UP000010799">
    <property type="component" value="Chromosome"/>
</dbReference>
<feature type="transmembrane region" description="Helical" evidence="1">
    <location>
        <begin position="20"/>
        <end position="47"/>
    </location>
</feature>
<keyword evidence="3" id="KW-1185">Reference proteome</keyword>
<evidence type="ECO:0000256" key="1">
    <source>
        <dbReference type="SAM" id="Phobius"/>
    </source>
</evidence>
<keyword evidence="1" id="KW-0812">Transmembrane</keyword>
<dbReference type="PATRIC" id="fig|1215343.11.peg.553"/>
<accession>L0EUM9</accession>
<dbReference type="STRING" id="1215343.B488_05430"/>
<dbReference type="EMBL" id="CP003789">
    <property type="protein sequence ID" value="AGA64535.1"/>
    <property type="molecule type" value="Genomic_DNA"/>
</dbReference>
<feature type="transmembrane region" description="Helical" evidence="1">
    <location>
        <begin position="82"/>
        <end position="100"/>
    </location>
</feature>
<feature type="transmembrane region" description="Helical" evidence="1">
    <location>
        <begin position="168"/>
        <end position="184"/>
    </location>
</feature>
<organism evidence="2 3">
    <name type="scientific">Liberibacter crescens (strain BT-1)</name>
    <dbReference type="NCBI Taxonomy" id="1215343"/>
    <lineage>
        <taxon>Bacteria</taxon>
        <taxon>Pseudomonadati</taxon>
        <taxon>Pseudomonadota</taxon>
        <taxon>Alphaproteobacteria</taxon>
        <taxon>Hyphomicrobiales</taxon>
        <taxon>Rhizobiaceae</taxon>
        <taxon>Liberibacter</taxon>
    </lineage>
</organism>
<feature type="transmembrane region" description="Helical" evidence="1">
    <location>
        <begin position="59"/>
        <end position="76"/>
    </location>
</feature>